<sequence length="429" mass="46705">MANLFLIILSFSLFSLVVATDFPSCNPADEAVLLKVRDRFGGPNGRLSDWTNSSNCCSDWSFVGCNSRTGRITTVTISRSWGLSGILPDELADLPFLSFLSFAEEPNVTGPIPQSFSKLKRLERLELDGNSLTGPIPTFLGQLKKLSYLNVSHNSLTGSIPALPAALTTFDVSYNQLCGIIPDGVKKFGKILFRANFTYQISLSTNSHGPWFPNNNGNSSSGHPFPYFALLLLPLRYLLESNVCNPADKAVLLKVRDRFGGPGGPLFHWDNATNCCSEWSYVGCDTRTGRVNAVVLSHSTVGLSGTLPDELGDWPFLTFLSLAAQPNVTGHIPESLHNLKRLERLELDGNRLSGPVPAFLGRLRRLSYLNESHNLLTGSIPELPAALTVFDVSSNQLCGAVPGGLQKFGRSAFEHNKCLCGPPLPYNCQ</sequence>
<dbReference type="FunFam" id="3.80.10.10:FF:000041">
    <property type="entry name" value="LRR receptor-like serine/threonine-protein kinase ERECTA"/>
    <property type="match status" value="2"/>
</dbReference>
<feature type="domain" description="Leucine-rich repeat-containing N-terminal plant-type" evidence="10">
    <location>
        <begin position="246"/>
        <end position="285"/>
    </location>
</feature>
<evidence type="ECO:0000256" key="3">
    <source>
        <dbReference type="ARBA" id="ARBA00022614"/>
    </source>
</evidence>
<accession>A0A328E287</accession>
<keyword evidence="3" id="KW-0433">Leucine-rich repeat</keyword>
<feature type="chain" id="PRO_5016241542" description="Leucine-rich repeat-containing N-terminal plant-type domain-containing protein" evidence="9">
    <location>
        <begin position="20"/>
        <end position="429"/>
    </location>
</feature>
<dbReference type="InterPro" id="IPR051848">
    <property type="entry name" value="PGIP"/>
</dbReference>
<dbReference type="PANTHER" id="PTHR48059">
    <property type="entry name" value="POLYGALACTURONASE INHIBITOR 1"/>
    <property type="match status" value="1"/>
</dbReference>
<dbReference type="AlphaFoldDB" id="A0A328E287"/>
<dbReference type="InterPro" id="IPR001611">
    <property type="entry name" value="Leu-rich_rpt"/>
</dbReference>
<evidence type="ECO:0000259" key="10">
    <source>
        <dbReference type="Pfam" id="PF08263"/>
    </source>
</evidence>
<reference evidence="11 12" key="1">
    <citation type="submission" date="2018-06" db="EMBL/GenBank/DDBJ databases">
        <title>The Genome of Cuscuta australis (Dodder) Provides Insight into the Evolution of Plant Parasitism.</title>
        <authorList>
            <person name="Liu H."/>
        </authorList>
    </citation>
    <scope>NUCLEOTIDE SEQUENCE [LARGE SCALE GENOMIC DNA]</scope>
    <source>
        <strain evidence="12">cv. Yunnan</strain>
        <tissue evidence="11">Vines</tissue>
    </source>
</reference>
<feature type="domain" description="Leucine-rich repeat-containing N-terminal plant-type" evidence="10">
    <location>
        <begin position="27"/>
        <end position="66"/>
    </location>
</feature>
<dbReference type="Pfam" id="PF08263">
    <property type="entry name" value="LRRNT_2"/>
    <property type="match status" value="2"/>
</dbReference>
<keyword evidence="12" id="KW-1185">Reference proteome</keyword>
<dbReference type="GO" id="GO:0016020">
    <property type="term" value="C:membrane"/>
    <property type="evidence" value="ECO:0007669"/>
    <property type="project" value="UniProtKB-SubCell"/>
</dbReference>
<dbReference type="InterPro" id="IPR013210">
    <property type="entry name" value="LRR_N_plant-typ"/>
</dbReference>
<organism evidence="11 12">
    <name type="scientific">Cuscuta australis</name>
    <dbReference type="NCBI Taxonomy" id="267555"/>
    <lineage>
        <taxon>Eukaryota</taxon>
        <taxon>Viridiplantae</taxon>
        <taxon>Streptophyta</taxon>
        <taxon>Embryophyta</taxon>
        <taxon>Tracheophyta</taxon>
        <taxon>Spermatophyta</taxon>
        <taxon>Magnoliopsida</taxon>
        <taxon>eudicotyledons</taxon>
        <taxon>Gunneridae</taxon>
        <taxon>Pentapetalae</taxon>
        <taxon>asterids</taxon>
        <taxon>lamiids</taxon>
        <taxon>Solanales</taxon>
        <taxon>Convolvulaceae</taxon>
        <taxon>Cuscuteae</taxon>
        <taxon>Cuscuta</taxon>
        <taxon>Cuscuta subgen. Grammica</taxon>
        <taxon>Cuscuta sect. Cleistogrammica</taxon>
    </lineage>
</organism>
<keyword evidence="5" id="KW-0677">Repeat</keyword>
<evidence type="ECO:0000256" key="1">
    <source>
        <dbReference type="ARBA" id="ARBA00004196"/>
    </source>
</evidence>
<dbReference type="Pfam" id="PF00560">
    <property type="entry name" value="LRR_1"/>
    <property type="match status" value="4"/>
</dbReference>
<dbReference type="PANTHER" id="PTHR48059:SF12">
    <property type="entry name" value="POLYGALACTURONASE INHIBITOR 1-LIKE"/>
    <property type="match status" value="1"/>
</dbReference>
<dbReference type="InterPro" id="IPR032675">
    <property type="entry name" value="LRR_dom_sf"/>
</dbReference>
<comment type="subcellular location">
    <subcellularLocation>
        <location evidence="1">Cell envelope</location>
    </subcellularLocation>
    <subcellularLocation>
        <location evidence="2">Membrane</location>
    </subcellularLocation>
</comment>
<keyword evidence="7" id="KW-0325">Glycoprotein</keyword>
<evidence type="ECO:0000256" key="9">
    <source>
        <dbReference type="SAM" id="SignalP"/>
    </source>
</evidence>
<evidence type="ECO:0000313" key="12">
    <source>
        <dbReference type="Proteomes" id="UP000249390"/>
    </source>
</evidence>
<evidence type="ECO:0000256" key="5">
    <source>
        <dbReference type="ARBA" id="ARBA00022737"/>
    </source>
</evidence>
<name>A0A328E287_9ASTE</name>
<evidence type="ECO:0000313" key="11">
    <source>
        <dbReference type="EMBL" id="RAL51536.1"/>
    </source>
</evidence>
<comment type="similarity">
    <text evidence="8">Belongs to the polygalacturonase-inhibiting protein family.</text>
</comment>
<dbReference type="Proteomes" id="UP000249390">
    <property type="component" value="Unassembled WGS sequence"/>
</dbReference>
<keyword evidence="4 9" id="KW-0732">Signal</keyword>
<keyword evidence="6" id="KW-0472">Membrane</keyword>
<evidence type="ECO:0000256" key="2">
    <source>
        <dbReference type="ARBA" id="ARBA00004370"/>
    </source>
</evidence>
<dbReference type="Gene3D" id="3.80.10.10">
    <property type="entry name" value="Ribonuclease Inhibitor"/>
    <property type="match status" value="3"/>
</dbReference>
<proteinExistence type="inferred from homology"/>
<dbReference type="SUPFAM" id="SSF52047">
    <property type="entry name" value="RNI-like"/>
    <property type="match status" value="1"/>
</dbReference>
<evidence type="ECO:0000256" key="7">
    <source>
        <dbReference type="ARBA" id="ARBA00023180"/>
    </source>
</evidence>
<gene>
    <name evidence="11" type="ORF">DM860_011038</name>
</gene>
<feature type="signal peptide" evidence="9">
    <location>
        <begin position="1"/>
        <end position="19"/>
    </location>
</feature>
<protein>
    <recommendedName>
        <fullName evidence="10">Leucine-rich repeat-containing N-terminal plant-type domain-containing protein</fullName>
    </recommendedName>
</protein>
<evidence type="ECO:0000256" key="8">
    <source>
        <dbReference type="ARBA" id="ARBA00038043"/>
    </source>
</evidence>
<evidence type="ECO:0000256" key="6">
    <source>
        <dbReference type="ARBA" id="ARBA00023136"/>
    </source>
</evidence>
<dbReference type="EMBL" id="NQVE01000050">
    <property type="protein sequence ID" value="RAL51536.1"/>
    <property type="molecule type" value="Genomic_DNA"/>
</dbReference>
<evidence type="ECO:0000256" key="4">
    <source>
        <dbReference type="ARBA" id="ARBA00022729"/>
    </source>
</evidence>
<comment type="caution">
    <text evidence="11">The sequence shown here is derived from an EMBL/GenBank/DDBJ whole genome shotgun (WGS) entry which is preliminary data.</text>
</comment>